<dbReference type="AlphaFoldDB" id="A0A7Y4E1L9"/>
<dbReference type="CDD" id="cd11313">
    <property type="entry name" value="AmyAc_arch_bac_AmyA"/>
    <property type="match status" value="1"/>
</dbReference>
<protein>
    <submittedName>
        <fullName evidence="2">Alpha-amylase</fullName>
    </submittedName>
</protein>
<evidence type="ECO:0000313" key="3">
    <source>
        <dbReference type="Proteomes" id="UP000572072"/>
    </source>
</evidence>
<reference evidence="2 3" key="1">
    <citation type="submission" date="2019-08" db="EMBL/GenBank/DDBJ databases">
        <title>Draft genome sequencing and comparative genomics of hatchery-associated Vibrios.</title>
        <authorList>
            <person name="Kehlet-Delgado H."/>
            <person name="Mueller R.S."/>
        </authorList>
    </citation>
    <scope>NUCLEOTIDE SEQUENCE [LARGE SCALE GENOMIC DNA]</scope>
    <source>
        <strain evidence="2 3">00-78-3</strain>
    </source>
</reference>
<proteinExistence type="predicted"/>
<dbReference type="SUPFAM" id="SSF51011">
    <property type="entry name" value="Glycosyl hydrolase domain"/>
    <property type="match status" value="1"/>
</dbReference>
<gene>
    <name evidence="2" type="ORF">F0262_08360</name>
</gene>
<feature type="domain" description="Glycosyl hydrolase family 13 catalytic" evidence="1">
    <location>
        <begin position="32"/>
        <end position="355"/>
    </location>
</feature>
<dbReference type="SUPFAM" id="SSF51445">
    <property type="entry name" value="(Trans)glycosidases"/>
    <property type="match status" value="1"/>
</dbReference>
<evidence type="ECO:0000313" key="2">
    <source>
        <dbReference type="EMBL" id="NOH48069.1"/>
    </source>
</evidence>
<dbReference type="EMBL" id="VTYN01000007">
    <property type="protein sequence ID" value="NOH48069.1"/>
    <property type="molecule type" value="Genomic_DNA"/>
</dbReference>
<dbReference type="SMART" id="SM00642">
    <property type="entry name" value="Aamy"/>
    <property type="match status" value="1"/>
</dbReference>
<dbReference type="Gene3D" id="3.20.20.80">
    <property type="entry name" value="Glycosidases"/>
    <property type="match status" value="1"/>
</dbReference>
<name>A0A7Y4E1L9_9VIBR</name>
<dbReference type="PANTHER" id="PTHR47786">
    <property type="entry name" value="ALPHA-1,4-GLUCAN:MALTOSE-1-PHOSPHATE MALTOSYLTRANSFERASE"/>
    <property type="match status" value="1"/>
</dbReference>
<dbReference type="InterPro" id="IPR017853">
    <property type="entry name" value="GH"/>
</dbReference>
<comment type="caution">
    <text evidence="2">The sequence shown here is derived from an EMBL/GenBank/DDBJ whole genome shotgun (WGS) entry which is preliminary data.</text>
</comment>
<dbReference type="PANTHER" id="PTHR47786:SF2">
    <property type="entry name" value="GLYCOSYL HYDROLASE FAMILY 13 CATALYTIC DOMAIN-CONTAINING PROTEIN"/>
    <property type="match status" value="1"/>
</dbReference>
<sequence>MKILTFTRRVKLATVNTSFQHPEWSKSANIYQVNLRQYSEAGDIQSFRQDLPRLKELGVDIIWLMPIHPIGEKERKGSLGSPYSVKDYYGVCPTLGTLDDFKVLVDDVHELGMYIIMDWVANHSAWDNRWVTEHPEWYLKNAQGEIHSYVYDNGEELEYWDDVVGFDYTQKPLWDEMENALKYWVQEANIDGYRCDVAGLVPTQFWERVRATLDEIKPVFMLAEWSTVELHEKSFDMTYNWDFYDVMKSVAAGKPIITSFKEYLSKEVSRYPYDAYRMAFTTNHDKNSWDECDVKIFGDALKAYLALTMTFHGMPLIYNGQESGLGKKLAFFEKDTIDWKTFAFTPLIKELFFLKKNNPALWNGQYGSVPEILEASNGEVIVFSREKENNKVIICINFSSKQAAVTLNKTVITLEPYGFKAVVEQQ</sequence>
<evidence type="ECO:0000259" key="1">
    <source>
        <dbReference type="SMART" id="SM00642"/>
    </source>
</evidence>
<dbReference type="Proteomes" id="UP000572072">
    <property type="component" value="Unassembled WGS sequence"/>
</dbReference>
<accession>A0A7Y4E1L9</accession>
<organism evidence="2 3">
    <name type="scientific">Vibrio rotiferianus</name>
    <dbReference type="NCBI Taxonomy" id="190895"/>
    <lineage>
        <taxon>Bacteria</taxon>
        <taxon>Pseudomonadati</taxon>
        <taxon>Pseudomonadota</taxon>
        <taxon>Gammaproteobacteria</taxon>
        <taxon>Vibrionales</taxon>
        <taxon>Vibrionaceae</taxon>
        <taxon>Vibrio</taxon>
    </lineage>
</organism>
<dbReference type="GO" id="GO:0005975">
    <property type="term" value="P:carbohydrate metabolic process"/>
    <property type="evidence" value="ECO:0007669"/>
    <property type="project" value="InterPro"/>
</dbReference>
<dbReference type="Pfam" id="PF00128">
    <property type="entry name" value="Alpha-amylase"/>
    <property type="match status" value="1"/>
</dbReference>
<dbReference type="InterPro" id="IPR006047">
    <property type="entry name" value="GH13_cat_dom"/>
</dbReference>